<keyword evidence="1" id="KW-0812">Transmembrane</keyword>
<gene>
    <name evidence="2" type="ORF">Nepgr_008092</name>
</gene>
<name>A0AAD3XIW3_NEPGR</name>
<keyword evidence="1" id="KW-0472">Membrane</keyword>
<evidence type="ECO:0000256" key="1">
    <source>
        <dbReference type="SAM" id="Phobius"/>
    </source>
</evidence>
<dbReference type="Proteomes" id="UP001279734">
    <property type="component" value="Unassembled WGS sequence"/>
</dbReference>
<reference evidence="2" key="1">
    <citation type="submission" date="2023-05" db="EMBL/GenBank/DDBJ databases">
        <title>Nepenthes gracilis genome sequencing.</title>
        <authorList>
            <person name="Fukushima K."/>
        </authorList>
    </citation>
    <scope>NUCLEOTIDE SEQUENCE</scope>
    <source>
        <strain evidence="2">SING2019-196</strain>
    </source>
</reference>
<keyword evidence="3" id="KW-1185">Reference proteome</keyword>
<dbReference type="AlphaFoldDB" id="A0AAD3XIW3"/>
<protein>
    <submittedName>
        <fullName evidence="2">Uncharacterized protein</fullName>
    </submittedName>
</protein>
<evidence type="ECO:0000313" key="3">
    <source>
        <dbReference type="Proteomes" id="UP001279734"/>
    </source>
</evidence>
<organism evidence="2 3">
    <name type="scientific">Nepenthes gracilis</name>
    <name type="common">Slender pitcher plant</name>
    <dbReference type="NCBI Taxonomy" id="150966"/>
    <lineage>
        <taxon>Eukaryota</taxon>
        <taxon>Viridiplantae</taxon>
        <taxon>Streptophyta</taxon>
        <taxon>Embryophyta</taxon>
        <taxon>Tracheophyta</taxon>
        <taxon>Spermatophyta</taxon>
        <taxon>Magnoliopsida</taxon>
        <taxon>eudicotyledons</taxon>
        <taxon>Gunneridae</taxon>
        <taxon>Pentapetalae</taxon>
        <taxon>Caryophyllales</taxon>
        <taxon>Nepenthaceae</taxon>
        <taxon>Nepenthes</taxon>
    </lineage>
</organism>
<sequence length="69" mass="7079">MVIVMAVTTEPTKLLPDACKLPTWTSVCAAGLVMFGLCLYILGGFGATDPVGPENAFGRDACKAMAVSG</sequence>
<feature type="transmembrane region" description="Helical" evidence="1">
    <location>
        <begin position="21"/>
        <end position="42"/>
    </location>
</feature>
<comment type="caution">
    <text evidence="2">The sequence shown here is derived from an EMBL/GenBank/DDBJ whole genome shotgun (WGS) entry which is preliminary data.</text>
</comment>
<proteinExistence type="predicted"/>
<keyword evidence="1" id="KW-1133">Transmembrane helix</keyword>
<accession>A0AAD3XIW3</accession>
<dbReference type="EMBL" id="BSYO01000006">
    <property type="protein sequence ID" value="GMH06252.1"/>
    <property type="molecule type" value="Genomic_DNA"/>
</dbReference>
<evidence type="ECO:0000313" key="2">
    <source>
        <dbReference type="EMBL" id="GMH06252.1"/>
    </source>
</evidence>